<feature type="coiled-coil region" evidence="6">
    <location>
        <begin position="160"/>
        <end position="187"/>
    </location>
</feature>
<dbReference type="PANTHER" id="PTHR45616">
    <property type="entry name" value="GATA-TYPE DOMAIN-CONTAINING PROTEIN"/>
    <property type="match status" value="1"/>
</dbReference>
<dbReference type="GO" id="GO:0030280">
    <property type="term" value="F:structural constituent of skin epidermis"/>
    <property type="evidence" value="ECO:0007669"/>
    <property type="project" value="TreeGrafter"/>
</dbReference>
<dbReference type="GO" id="GO:0005829">
    <property type="term" value="C:cytosol"/>
    <property type="evidence" value="ECO:0007669"/>
    <property type="project" value="UniProtKB-ARBA"/>
</dbReference>
<sequence>MSLSPCRAQRGFSSRSACFAGSRGRSKGGFSSRSLNSFGGCLGGSRRSTWGSGGRLGMQFGEWSAGPGLSLCPPGGIQEVTINQNLLTPLKIEIDPQFQVVRTQETQEIRTLNNQFASFIDKVRFLEQQNKVLETKWHLLQQQGLSGSQQGLEPIFEACLDQLRKQLQQLQGERGALDAELKACRDQEEEYKFKYEEEAHRHATLENDFVVLKKDVDAAYMNKVELEAKVDSLNDEINFLKVLYDAELSQMQTHVSDMSVVLSMDNNRNLDLDSIIAEVRAQYEEIAQRSKAEAEALYQTKVQQLQISVDQHGDNLKNTKSEIAELNRMIQRLRAEIENIKKQCQTLQASVADAEQRGENALKDAHSKRIELEAALQQAKEELARMLREYQELMSVKLALDIEIATYRKLLEGEECRMSGECQSAVSISVVGGSTSTGGISGGLGSGSGFGLSSGFGSGSGSGFGFGGSVSGSSSSKIISTTTLNKRR</sequence>
<evidence type="ECO:0000256" key="7">
    <source>
        <dbReference type="SAM" id="MobiDB-lite"/>
    </source>
</evidence>
<name>A0A2K6NCP9_RHIRO</name>
<evidence type="ECO:0000259" key="8">
    <source>
        <dbReference type="PROSITE" id="PS51842"/>
    </source>
</evidence>
<dbReference type="InterPro" id="IPR018039">
    <property type="entry name" value="IF_conserved"/>
</dbReference>
<evidence type="ECO:0000256" key="5">
    <source>
        <dbReference type="RuleBase" id="RU000685"/>
    </source>
</evidence>
<comment type="similarity">
    <text evidence="4 5">Belongs to the intermediate filament family.</text>
</comment>
<protein>
    <submittedName>
        <fullName evidence="9">Keratin 76</fullName>
    </submittedName>
</protein>
<evidence type="ECO:0000256" key="6">
    <source>
        <dbReference type="SAM" id="Coils"/>
    </source>
</evidence>
<dbReference type="Pfam" id="PF00038">
    <property type="entry name" value="Filament"/>
    <property type="match status" value="1"/>
</dbReference>
<dbReference type="Pfam" id="PF16208">
    <property type="entry name" value="Keratin_2_head"/>
    <property type="match status" value="1"/>
</dbReference>
<feature type="domain" description="IF rod" evidence="8">
    <location>
        <begin position="105"/>
        <end position="418"/>
    </location>
</feature>
<dbReference type="GeneTree" id="ENSGT00940000162365"/>
<dbReference type="GO" id="GO:0031424">
    <property type="term" value="P:keratinization"/>
    <property type="evidence" value="ECO:0007669"/>
    <property type="project" value="TreeGrafter"/>
</dbReference>
<keyword evidence="2 5" id="KW-0403">Intermediate filament</keyword>
<dbReference type="Ensembl" id="ENSRROT00000009311.1">
    <property type="protein sequence ID" value="ENSRROP00000002053.1"/>
    <property type="gene ID" value="ENSRROG00000008365.1"/>
</dbReference>
<dbReference type="FunFam" id="1.20.5.170:FF:000004">
    <property type="entry name" value="Keratin, type II cytoskeletal 5"/>
    <property type="match status" value="1"/>
</dbReference>
<accession>A0A2K6NCP9</accession>
<dbReference type="FunFam" id="1.20.5.500:FF:000001">
    <property type="entry name" value="Type II keratin 23"/>
    <property type="match status" value="1"/>
</dbReference>
<evidence type="ECO:0000256" key="2">
    <source>
        <dbReference type="ARBA" id="ARBA00022754"/>
    </source>
</evidence>
<proteinExistence type="inferred from homology"/>
<dbReference type="PROSITE" id="PS00226">
    <property type="entry name" value="IF_ROD_1"/>
    <property type="match status" value="1"/>
</dbReference>
<dbReference type="SUPFAM" id="SSF64593">
    <property type="entry name" value="Intermediate filament protein, coiled coil region"/>
    <property type="match status" value="3"/>
</dbReference>
<reference evidence="9" key="2">
    <citation type="submission" date="2025-09" db="UniProtKB">
        <authorList>
            <consortium name="Ensembl"/>
        </authorList>
    </citation>
    <scope>IDENTIFICATION</scope>
</reference>
<evidence type="ECO:0000313" key="9">
    <source>
        <dbReference type="Ensembl" id="ENSRROP00000002053.1"/>
    </source>
</evidence>
<dbReference type="OMA" id="LMQDSVE"/>
<dbReference type="InterPro" id="IPR003054">
    <property type="entry name" value="Keratin_II"/>
</dbReference>
<dbReference type="PRINTS" id="PR01276">
    <property type="entry name" value="TYPE2KERATIN"/>
</dbReference>
<dbReference type="Proteomes" id="UP000233200">
    <property type="component" value="Unplaced"/>
</dbReference>
<dbReference type="PANTHER" id="PTHR45616:SF18">
    <property type="entry name" value="KERATIN, TYPE II CYTOSKELETAL 78"/>
    <property type="match status" value="1"/>
</dbReference>
<dbReference type="Gene3D" id="1.20.5.500">
    <property type="entry name" value="Single helix bin"/>
    <property type="match status" value="1"/>
</dbReference>
<dbReference type="SMART" id="SM01391">
    <property type="entry name" value="Filament"/>
    <property type="match status" value="1"/>
</dbReference>
<evidence type="ECO:0000256" key="3">
    <source>
        <dbReference type="ARBA" id="ARBA00023054"/>
    </source>
</evidence>
<dbReference type="PROSITE" id="PS51842">
    <property type="entry name" value="IF_ROD_2"/>
    <property type="match status" value="1"/>
</dbReference>
<evidence type="ECO:0000313" key="10">
    <source>
        <dbReference type="Proteomes" id="UP000233200"/>
    </source>
</evidence>
<keyword evidence="1" id="KW-0416">Keratin</keyword>
<feature type="coiled-coil region" evidence="6">
    <location>
        <begin position="216"/>
        <end position="243"/>
    </location>
</feature>
<evidence type="ECO:0000256" key="4">
    <source>
        <dbReference type="ARBA" id="ARBA00061646"/>
    </source>
</evidence>
<dbReference type="GO" id="GO:0045109">
    <property type="term" value="P:intermediate filament organization"/>
    <property type="evidence" value="ECO:0007669"/>
    <property type="project" value="TreeGrafter"/>
</dbReference>
<feature type="compositionally biased region" description="Low complexity" evidence="7">
    <location>
        <begin position="471"/>
        <end position="482"/>
    </location>
</feature>
<organism evidence="9 10">
    <name type="scientific">Rhinopithecus roxellana</name>
    <name type="common">Golden snub-nosed monkey</name>
    <name type="synonym">Pygathrix roxellana</name>
    <dbReference type="NCBI Taxonomy" id="61622"/>
    <lineage>
        <taxon>Eukaryota</taxon>
        <taxon>Metazoa</taxon>
        <taxon>Chordata</taxon>
        <taxon>Craniata</taxon>
        <taxon>Vertebrata</taxon>
        <taxon>Euteleostomi</taxon>
        <taxon>Mammalia</taxon>
        <taxon>Eutheria</taxon>
        <taxon>Euarchontoglires</taxon>
        <taxon>Primates</taxon>
        <taxon>Haplorrhini</taxon>
        <taxon>Catarrhini</taxon>
        <taxon>Cercopithecidae</taxon>
        <taxon>Colobinae</taxon>
        <taxon>Rhinopithecus</taxon>
    </lineage>
</organism>
<dbReference type="GO" id="GO:0045095">
    <property type="term" value="C:keratin filament"/>
    <property type="evidence" value="ECO:0007669"/>
    <property type="project" value="InterPro"/>
</dbReference>
<gene>
    <name evidence="9" type="primary">KRT76</name>
</gene>
<dbReference type="GO" id="GO:0005615">
    <property type="term" value="C:extracellular space"/>
    <property type="evidence" value="ECO:0007669"/>
    <property type="project" value="TreeGrafter"/>
</dbReference>
<dbReference type="Gene3D" id="1.20.5.170">
    <property type="match status" value="1"/>
</dbReference>
<dbReference type="Gene3D" id="1.20.5.1160">
    <property type="entry name" value="Vasodilator-stimulated phosphoprotein"/>
    <property type="match status" value="1"/>
</dbReference>
<keyword evidence="10" id="KW-1185">Reference proteome</keyword>
<feature type="coiled-coil region" evidence="6">
    <location>
        <begin position="302"/>
        <end position="396"/>
    </location>
</feature>
<dbReference type="InterPro" id="IPR039008">
    <property type="entry name" value="IF_rod_dom"/>
</dbReference>
<dbReference type="FunFam" id="1.20.5.1160:FF:000001">
    <property type="entry name" value="Keratin type II"/>
    <property type="match status" value="1"/>
</dbReference>
<dbReference type="InterPro" id="IPR032444">
    <property type="entry name" value="Keratin_2_head"/>
</dbReference>
<keyword evidence="3 6" id="KW-0175">Coiled coil</keyword>
<dbReference type="AlphaFoldDB" id="A0A2K6NCP9"/>
<feature type="region of interest" description="Disordered" evidence="7">
    <location>
        <begin position="468"/>
        <end position="488"/>
    </location>
</feature>
<reference evidence="9" key="1">
    <citation type="submission" date="2025-08" db="UniProtKB">
        <authorList>
            <consortium name="Ensembl"/>
        </authorList>
    </citation>
    <scope>IDENTIFICATION</scope>
</reference>
<evidence type="ECO:0000256" key="1">
    <source>
        <dbReference type="ARBA" id="ARBA00022744"/>
    </source>
</evidence>